<dbReference type="PANTHER" id="PTHR43107">
    <property type="entry name" value="LONG-CHAIN FATTY ACID TRANSPORT PROTEIN"/>
    <property type="match status" value="1"/>
</dbReference>
<keyword evidence="3" id="KW-0547">Nucleotide-binding</keyword>
<dbReference type="SUPFAM" id="SSF56801">
    <property type="entry name" value="Acetyl-CoA synthetase-like"/>
    <property type="match status" value="1"/>
</dbReference>
<evidence type="ECO:0000313" key="7">
    <source>
        <dbReference type="EMBL" id="TDC79834.1"/>
    </source>
</evidence>
<keyword evidence="8" id="KW-1185">Reference proteome</keyword>
<dbReference type="InterPro" id="IPR045851">
    <property type="entry name" value="AMP-bd_C_sf"/>
</dbReference>
<organism evidence="7 8">
    <name type="scientific">Streptomyces hainanensis</name>
    <dbReference type="NCBI Taxonomy" id="402648"/>
    <lineage>
        <taxon>Bacteria</taxon>
        <taxon>Bacillati</taxon>
        <taxon>Actinomycetota</taxon>
        <taxon>Actinomycetes</taxon>
        <taxon>Kitasatosporales</taxon>
        <taxon>Streptomycetaceae</taxon>
        <taxon>Streptomyces</taxon>
    </lineage>
</organism>
<dbReference type="PROSITE" id="PS00455">
    <property type="entry name" value="AMP_BINDING"/>
    <property type="match status" value="1"/>
</dbReference>
<keyword evidence="2 7" id="KW-0436">Ligase</keyword>
<dbReference type="GO" id="GO:0005324">
    <property type="term" value="F:long-chain fatty acid transmembrane transporter activity"/>
    <property type="evidence" value="ECO:0007669"/>
    <property type="project" value="TreeGrafter"/>
</dbReference>
<dbReference type="Pfam" id="PF13193">
    <property type="entry name" value="AMP-binding_C"/>
    <property type="match status" value="1"/>
</dbReference>
<evidence type="ECO:0000259" key="6">
    <source>
        <dbReference type="Pfam" id="PF13193"/>
    </source>
</evidence>
<dbReference type="RefSeq" id="WP_132815823.1">
    <property type="nucleotide sequence ID" value="NZ_SMKI01000010.1"/>
</dbReference>
<dbReference type="InterPro" id="IPR000873">
    <property type="entry name" value="AMP-dep_synth/lig_dom"/>
</dbReference>
<reference evidence="7 8" key="1">
    <citation type="submission" date="2019-03" db="EMBL/GenBank/DDBJ databases">
        <title>Draft genome sequences of novel Actinobacteria.</title>
        <authorList>
            <person name="Sahin N."/>
            <person name="Ay H."/>
            <person name="Saygin H."/>
        </authorList>
    </citation>
    <scope>NUCLEOTIDE SEQUENCE [LARGE SCALE GENOMIC DNA]</scope>
    <source>
        <strain evidence="7 8">DSM 41900</strain>
    </source>
</reference>
<dbReference type="GO" id="GO:0005524">
    <property type="term" value="F:ATP binding"/>
    <property type="evidence" value="ECO:0007669"/>
    <property type="project" value="UniProtKB-KW"/>
</dbReference>
<dbReference type="GO" id="GO:0004467">
    <property type="term" value="F:long-chain fatty acid-CoA ligase activity"/>
    <property type="evidence" value="ECO:0007669"/>
    <property type="project" value="TreeGrafter"/>
</dbReference>
<protein>
    <submittedName>
        <fullName evidence="7">ATP-dependent acyl-CoA ligase</fullName>
    </submittedName>
</protein>
<dbReference type="GO" id="GO:0005886">
    <property type="term" value="C:plasma membrane"/>
    <property type="evidence" value="ECO:0007669"/>
    <property type="project" value="TreeGrafter"/>
</dbReference>
<dbReference type="InterPro" id="IPR042099">
    <property type="entry name" value="ANL_N_sf"/>
</dbReference>
<gene>
    <name evidence="7" type="ORF">E1283_01790</name>
</gene>
<feature type="domain" description="AMP-binding enzyme C-terminal" evidence="6">
    <location>
        <begin position="409"/>
        <end position="484"/>
    </location>
</feature>
<dbReference type="GO" id="GO:0044539">
    <property type="term" value="P:long-chain fatty acid import into cell"/>
    <property type="evidence" value="ECO:0007669"/>
    <property type="project" value="TreeGrafter"/>
</dbReference>
<evidence type="ECO:0000256" key="2">
    <source>
        <dbReference type="ARBA" id="ARBA00022598"/>
    </source>
</evidence>
<comment type="caution">
    <text evidence="7">The sequence shown here is derived from an EMBL/GenBank/DDBJ whole genome shotgun (WGS) entry which is preliminary data.</text>
</comment>
<dbReference type="AlphaFoldDB" id="A0A4R4TUX5"/>
<evidence type="ECO:0000313" key="8">
    <source>
        <dbReference type="Proteomes" id="UP000295345"/>
    </source>
</evidence>
<evidence type="ECO:0000259" key="5">
    <source>
        <dbReference type="Pfam" id="PF00501"/>
    </source>
</evidence>
<dbReference type="Proteomes" id="UP000295345">
    <property type="component" value="Unassembled WGS sequence"/>
</dbReference>
<proteinExistence type="inferred from homology"/>
<dbReference type="OrthoDB" id="4363623at2"/>
<dbReference type="InterPro" id="IPR025110">
    <property type="entry name" value="AMP-bd_C"/>
</dbReference>
<dbReference type="Pfam" id="PF00501">
    <property type="entry name" value="AMP-binding"/>
    <property type="match status" value="1"/>
</dbReference>
<dbReference type="PANTHER" id="PTHR43107:SF15">
    <property type="entry name" value="FATTY ACID TRANSPORT PROTEIN 3, ISOFORM A"/>
    <property type="match status" value="1"/>
</dbReference>
<dbReference type="EMBL" id="SMKI01000010">
    <property type="protein sequence ID" value="TDC79834.1"/>
    <property type="molecule type" value="Genomic_DNA"/>
</dbReference>
<dbReference type="Gene3D" id="3.40.50.12780">
    <property type="entry name" value="N-terminal domain of ligase-like"/>
    <property type="match status" value="1"/>
</dbReference>
<evidence type="ECO:0000256" key="1">
    <source>
        <dbReference type="ARBA" id="ARBA00006432"/>
    </source>
</evidence>
<sequence length="523" mass="55134">MAHLESPAPAATVPELVETAAERFGERPFLRLGGVTRDYAATRTAAAGMAGALAARGCRPGDRVAALMSNRIELVDLILGCAWLGAVAVPLNTALVGGSLRHALDVAQPPFLYGEAPLVARARSVGYRGTAWVVGDADAPRAGAAEPVAAGQVRPGDTAAVLFTSGTTGPSRGVRCPQAQFAWWGLAVSEALRLTADDVLYSCLPLFHTNAVNMLAQAMTVGASCVLDGRFSASRYWSRVAEAEATVVYLLGAMVPMLLARPPGPGDRAHRVRRGLSPATPGPAWGPFRERFGVTLVDGFGSTETNLVIGATPEESRPGLMGTVRPGFAARVVDETLAPVPDGTAGELLVRSDREHAFATGYLGHPPEPAGAWRRTGDRVVREPDGWFRFVDRIKDVIRRRGENISSHEVESAVRSHPAVVEVAAFPVPSELAEDEVMVAVVPRPGRVLDPAELARHCARELPAFAVPRYIEAVPALPLTETGKVRKSALRERGVTVGTWDRAAAAPVASVTSVTSGGRPPGP</sequence>
<keyword evidence="4" id="KW-0067">ATP-binding</keyword>
<dbReference type="InterPro" id="IPR020845">
    <property type="entry name" value="AMP-binding_CS"/>
</dbReference>
<evidence type="ECO:0000256" key="3">
    <source>
        <dbReference type="ARBA" id="ARBA00022741"/>
    </source>
</evidence>
<dbReference type="Gene3D" id="3.30.300.30">
    <property type="match status" value="1"/>
</dbReference>
<comment type="similarity">
    <text evidence="1">Belongs to the ATP-dependent AMP-binding enzyme family.</text>
</comment>
<feature type="domain" description="AMP-dependent synthetase/ligase" evidence="5">
    <location>
        <begin position="18"/>
        <end position="362"/>
    </location>
</feature>
<name>A0A4R4TUX5_9ACTN</name>
<evidence type="ECO:0000256" key="4">
    <source>
        <dbReference type="ARBA" id="ARBA00022840"/>
    </source>
</evidence>
<accession>A0A4R4TUX5</accession>